<dbReference type="Proteomes" id="UP000050515">
    <property type="component" value="Unassembled WGS sequence"/>
</dbReference>
<dbReference type="EMBL" id="LJCQ01000004">
    <property type="protein sequence ID" value="KPV47691.1"/>
    <property type="molecule type" value="Genomic_DNA"/>
</dbReference>
<sequence>RIEDKIKYLYIDAAYFKVRENSKYKSMALYTSIGVNSNGIRQILSMDVYNSEDEMDWNNFFFKLQERGLTGVKLVISDGHAGIMKAVKESFPGSLWQYCHFHFMKNLRKTMNNEHWKDISKIVSEALMDESLFKIAMDRMEEMKLNKSIDMFYKWYDSLYSYISFPKEHQ</sequence>
<dbReference type="PROSITE" id="PS01007">
    <property type="entry name" value="TRANSPOSASE_MUTATOR"/>
    <property type="match status" value="1"/>
</dbReference>
<feature type="non-terminal residue" evidence="4">
    <location>
        <position position="1"/>
    </location>
</feature>
<organism evidence="4 5">
    <name type="scientific">Acidiplasma aeolicum</name>
    <dbReference type="NCBI Taxonomy" id="507754"/>
    <lineage>
        <taxon>Archaea</taxon>
        <taxon>Methanobacteriati</taxon>
        <taxon>Thermoplasmatota</taxon>
        <taxon>Thermoplasmata</taxon>
        <taxon>Thermoplasmatales</taxon>
        <taxon>Ferroplasmaceae</taxon>
        <taxon>Acidiplasma</taxon>
    </lineage>
</organism>
<dbReference type="PANTHER" id="PTHR33217:SF7">
    <property type="entry name" value="TRANSPOSASE FOR INSERTION SEQUENCE ELEMENT IS1081"/>
    <property type="match status" value="1"/>
</dbReference>
<gene>
    <name evidence="4" type="ORF">SE19_00020</name>
</gene>
<comment type="caution">
    <text evidence="4">The sequence shown here is derived from an EMBL/GenBank/DDBJ whole genome shotgun (WGS) entry which is preliminary data.</text>
</comment>
<name>A0A0P9DCQ0_9ARCH</name>
<evidence type="ECO:0000256" key="1">
    <source>
        <dbReference type="ARBA" id="ARBA00022578"/>
    </source>
</evidence>
<dbReference type="PATRIC" id="fig|507754.4.peg.1487"/>
<evidence type="ECO:0008006" key="6">
    <source>
        <dbReference type="Google" id="ProtNLM"/>
    </source>
</evidence>
<reference evidence="4 5" key="1">
    <citation type="submission" date="2015-09" db="EMBL/GenBank/DDBJ databases">
        <title>Draft genome sequence of Acidiplasma aeolicum DSM 18409.</title>
        <authorList>
            <person name="Hemp J."/>
        </authorList>
    </citation>
    <scope>NUCLEOTIDE SEQUENCE [LARGE SCALE GENOMIC DNA]</scope>
    <source>
        <strain evidence="4 5">V</strain>
    </source>
</reference>
<dbReference type="GO" id="GO:0004803">
    <property type="term" value="F:transposase activity"/>
    <property type="evidence" value="ECO:0007669"/>
    <property type="project" value="InterPro"/>
</dbReference>
<evidence type="ECO:0000256" key="3">
    <source>
        <dbReference type="ARBA" id="ARBA00023172"/>
    </source>
</evidence>
<keyword evidence="3" id="KW-0233">DNA recombination</keyword>
<dbReference type="GO" id="GO:0003677">
    <property type="term" value="F:DNA binding"/>
    <property type="evidence" value="ECO:0007669"/>
    <property type="project" value="UniProtKB-KW"/>
</dbReference>
<dbReference type="GO" id="GO:0006313">
    <property type="term" value="P:DNA transposition"/>
    <property type="evidence" value="ECO:0007669"/>
    <property type="project" value="InterPro"/>
</dbReference>
<dbReference type="InterPro" id="IPR001207">
    <property type="entry name" value="Transposase_mutator"/>
</dbReference>
<dbReference type="PANTHER" id="PTHR33217">
    <property type="entry name" value="TRANSPOSASE FOR INSERTION SEQUENCE ELEMENT IS1081"/>
    <property type="match status" value="1"/>
</dbReference>
<evidence type="ECO:0000313" key="5">
    <source>
        <dbReference type="Proteomes" id="UP000050515"/>
    </source>
</evidence>
<dbReference type="AlphaFoldDB" id="A0A0P9DCQ0"/>
<dbReference type="Pfam" id="PF00872">
    <property type="entry name" value="Transposase_mut"/>
    <property type="match status" value="1"/>
</dbReference>
<keyword evidence="1" id="KW-0815">Transposition</keyword>
<protein>
    <recommendedName>
        <fullName evidence="6">Transposase</fullName>
    </recommendedName>
</protein>
<feature type="non-terminal residue" evidence="4">
    <location>
        <position position="170"/>
    </location>
</feature>
<dbReference type="RefSeq" id="WP_201779755.1">
    <property type="nucleotide sequence ID" value="NZ_LJCQ01000004.1"/>
</dbReference>
<evidence type="ECO:0000313" key="4">
    <source>
        <dbReference type="EMBL" id="KPV47691.1"/>
    </source>
</evidence>
<proteinExistence type="predicted"/>
<evidence type="ECO:0000256" key="2">
    <source>
        <dbReference type="ARBA" id="ARBA00023125"/>
    </source>
</evidence>
<accession>A0A0P9DCQ0</accession>
<keyword evidence="2" id="KW-0238">DNA-binding</keyword>